<dbReference type="InterPro" id="IPR013766">
    <property type="entry name" value="Thioredoxin_domain"/>
</dbReference>
<evidence type="ECO:0000256" key="6">
    <source>
        <dbReference type="SAM" id="SignalP"/>
    </source>
</evidence>
<dbReference type="Pfam" id="PF00578">
    <property type="entry name" value="AhpC-TSA"/>
    <property type="match status" value="1"/>
</dbReference>
<evidence type="ECO:0000256" key="3">
    <source>
        <dbReference type="ARBA" id="ARBA00022968"/>
    </source>
</evidence>
<dbReference type="Proteomes" id="UP001500218">
    <property type="component" value="Unassembled WGS sequence"/>
</dbReference>
<feature type="domain" description="Thioredoxin" evidence="7">
    <location>
        <begin position="37"/>
        <end position="177"/>
    </location>
</feature>
<dbReference type="PROSITE" id="PS51352">
    <property type="entry name" value="THIOREDOXIN_2"/>
    <property type="match status" value="1"/>
</dbReference>
<dbReference type="InterPro" id="IPR017937">
    <property type="entry name" value="Thioredoxin_CS"/>
</dbReference>
<evidence type="ECO:0000256" key="2">
    <source>
        <dbReference type="ARBA" id="ARBA00022748"/>
    </source>
</evidence>
<evidence type="ECO:0000259" key="7">
    <source>
        <dbReference type="PROSITE" id="PS51352"/>
    </source>
</evidence>
<evidence type="ECO:0000313" key="8">
    <source>
        <dbReference type="EMBL" id="GAA1817973.1"/>
    </source>
</evidence>
<protein>
    <recommendedName>
        <fullName evidence="7">Thioredoxin domain-containing protein</fullName>
    </recommendedName>
</protein>
<name>A0ABP4YL48_9ACTN</name>
<dbReference type="CDD" id="cd02966">
    <property type="entry name" value="TlpA_like_family"/>
    <property type="match status" value="1"/>
</dbReference>
<dbReference type="PROSITE" id="PS00194">
    <property type="entry name" value="THIOREDOXIN_1"/>
    <property type="match status" value="1"/>
</dbReference>
<reference evidence="9" key="1">
    <citation type="journal article" date="2019" name="Int. J. Syst. Evol. Microbiol.">
        <title>The Global Catalogue of Microorganisms (GCM) 10K type strain sequencing project: providing services to taxonomists for standard genome sequencing and annotation.</title>
        <authorList>
            <consortium name="The Broad Institute Genomics Platform"/>
            <consortium name="The Broad Institute Genome Sequencing Center for Infectious Disease"/>
            <person name="Wu L."/>
            <person name="Ma J."/>
        </authorList>
    </citation>
    <scope>NUCLEOTIDE SEQUENCE [LARGE SCALE GENOMIC DNA]</scope>
    <source>
        <strain evidence="9">JCM 13250</strain>
    </source>
</reference>
<dbReference type="EMBL" id="BAAALT010000151">
    <property type="protein sequence ID" value="GAA1817973.1"/>
    <property type="molecule type" value="Genomic_DNA"/>
</dbReference>
<keyword evidence="5" id="KW-0676">Redox-active center</keyword>
<keyword evidence="4" id="KW-1015">Disulfide bond</keyword>
<dbReference type="PANTHER" id="PTHR42852">
    <property type="entry name" value="THIOL:DISULFIDE INTERCHANGE PROTEIN DSBE"/>
    <property type="match status" value="1"/>
</dbReference>
<evidence type="ECO:0000256" key="4">
    <source>
        <dbReference type="ARBA" id="ARBA00023157"/>
    </source>
</evidence>
<evidence type="ECO:0000256" key="5">
    <source>
        <dbReference type="ARBA" id="ARBA00023284"/>
    </source>
</evidence>
<feature type="signal peptide" evidence="6">
    <location>
        <begin position="1"/>
        <end position="21"/>
    </location>
</feature>
<dbReference type="InterPro" id="IPR050553">
    <property type="entry name" value="Thioredoxin_ResA/DsbE_sf"/>
</dbReference>
<proteinExistence type="predicted"/>
<evidence type="ECO:0000313" key="9">
    <source>
        <dbReference type="Proteomes" id="UP001500218"/>
    </source>
</evidence>
<keyword evidence="2" id="KW-0201">Cytochrome c-type biogenesis</keyword>
<keyword evidence="6" id="KW-0732">Signal</keyword>
<keyword evidence="3" id="KW-0735">Signal-anchor</keyword>
<comment type="caution">
    <text evidence="8">The sequence shown here is derived from an EMBL/GenBank/DDBJ whole genome shotgun (WGS) entry which is preliminary data.</text>
</comment>
<dbReference type="SUPFAM" id="SSF52833">
    <property type="entry name" value="Thioredoxin-like"/>
    <property type="match status" value="1"/>
</dbReference>
<evidence type="ECO:0000256" key="1">
    <source>
        <dbReference type="ARBA" id="ARBA00004196"/>
    </source>
</evidence>
<keyword evidence="9" id="KW-1185">Reference proteome</keyword>
<feature type="chain" id="PRO_5045082721" description="Thioredoxin domain-containing protein" evidence="6">
    <location>
        <begin position="22"/>
        <end position="180"/>
    </location>
</feature>
<keyword evidence="3" id="KW-0812">Transmembrane</keyword>
<organism evidence="8 9">
    <name type="scientific">Luedemannella flava</name>
    <dbReference type="NCBI Taxonomy" id="349316"/>
    <lineage>
        <taxon>Bacteria</taxon>
        <taxon>Bacillati</taxon>
        <taxon>Actinomycetota</taxon>
        <taxon>Actinomycetes</taxon>
        <taxon>Micromonosporales</taxon>
        <taxon>Micromonosporaceae</taxon>
        <taxon>Luedemannella</taxon>
    </lineage>
</organism>
<comment type="subcellular location">
    <subcellularLocation>
        <location evidence="1">Cell envelope</location>
    </subcellularLocation>
</comment>
<dbReference type="PANTHER" id="PTHR42852:SF6">
    <property type="entry name" value="THIOL:DISULFIDE INTERCHANGE PROTEIN DSBE"/>
    <property type="match status" value="1"/>
</dbReference>
<dbReference type="PROSITE" id="PS51257">
    <property type="entry name" value="PROKAR_LIPOPROTEIN"/>
    <property type="match status" value="1"/>
</dbReference>
<accession>A0ABP4YL48</accession>
<dbReference type="Gene3D" id="3.40.30.10">
    <property type="entry name" value="Glutaredoxin"/>
    <property type="match status" value="1"/>
</dbReference>
<sequence length="180" mass="19179">MRRLALIAALTAALVTLTSCGSTGGSPAAAQPVTVYPAAERGAPQSIAGTLLDGGSYDIAAHRGEVVVVNFWASWCGPCRVEKDDLEKTYQATKGSRVAFLGVNIRDDKDKAKAFVAGQLTYPSVFDPQSRLALSFNVPPTSLPATIILDRQHRVAVMIRKAMLQSDLQPLVDQIAAENL</sequence>
<dbReference type="InterPro" id="IPR000866">
    <property type="entry name" value="AhpC/TSA"/>
</dbReference>
<dbReference type="InterPro" id="IPR036249">
    <property type="entry name" value="Thioredoxin-like_sf"/>
</dbReference>
<gene>
    <name evidence="8" type="ORF">GCM10009682_43440</name>
</gene>